<organism evidence="10 11">
    <name type="scientific">Pannonibacter indicus</name>
    <dbReference type="NCBI Taxonomy" id="466044"/>
    <lineage>
        <taxon>Bacteria</taxon>
        <taxon>Pseudomonadati</taxon>
        <taxon>Pseudomonadota</taxon>
        <taxon>Alphaproteobacteria</taxon>
        <taxon>Hyphomicrobiales</taxon>
        <taxon>Stappiaceae</taxon>
        <taxon>Pannonibacter</taxon>
    </lineage>
</organism>
<evidence type="ECO:0000256" key="8">
    <source>
        <dbReference type="RuleBase" id="RU365088"/>
    </source>
</evidence>
<feature type="transmembrane region" description="Helical" evidence="8">
    <location>
        <begin position="381"/>
        <end position="402"/>
    </location>
</feature>
<keyword evidence="8" id="KW-0997">Cell inner membrane</keyword>
<comment type="subcellular location">
    <subcellularLocation>
        <location evidence="8">Cell inner membrane</location>
        <topology evidence="8">Multi-pass membrane protein</topology>
    </subcellularLocation>
    <subcellularLocation>
        <location evidence="1">Cell membrane</location>
        <topology evidence="1">Multi-pass membrane protein</topology>
    </subcellularLocation>
</comment>
<feature type="transmembrane region" description="Helical" evidence="8">
    <location>
        <begin position="261"/>
        <end position="281"/>
    </location>
</feature>
<dbReference type="Proteomes" id="UP000183900">
    <property type="component" value="Unassembled WGS sequence"/>
</dbReference>
<evidence type="ECO:0000259" key="9">
    <source>
        <dbReference type="PROSITE" id="PS50850"/>
    </source>
</evidence>
<dbReference type="GO" id="GO:0042910">
    <property type="term" value="F:xenobiotic transmembrane transporter activity"/>
    <property type="evidence" value="ECO:0007669"/>
    <property type="project" value="InterPro"/>
</dbReference>
<dbReference type="PROSITE" id="PS50850">
    <property type="entry name" value="MFS"/>
    <property type="match status" value="1"/>
</dbReference>
<name>A0A0K6HMX9_9HYPH</name>
<evidence type="ECO:0000313" key="10">
    <source>
        <dbReference type="EMBL" id="CUA92186.1"/>
    </source>
</evidence>
<dbReference type="NCBIfam" id="TIGR00710">
    <property type="entry name" value="efflux_Bcr_CflA"/>
    <property type="match status" value="1"/>
</dbReference>
<evidence type="ECO:0000256" key="4">
    <source>
        <dbReference type="ARBA" id="ARBA00022475"/>
    </source>
</evidence>
<feature type="transmembrane region" description="Helical" evidence="8">
    <location>
        <begin position="20"/>
        <end position="42"/>
    </location>
</feature>
<gene>
    <name evidence="10" type="ORF">Ga0061067_101331</name>
</gene>
<keyword evidence="4" id="KW-1003">Cell membrane</keyword>
<dbReference type="CDD" id="cd17320">
    <property type="entry name" value="MFS_MdfA_MDR_like"/>
    <property type="match status" value="1"/>
</dbReference>
<dbReference type="SUPFAM" id="SSF103473">
    <property type="entry name" value="MFS general substrate transporter"/>
    <property type="match status" value="1"/>
</dbReference>
<dbReference type="InterPro" id="IPR004812">
    <property type="entry name" value="Efflux_drug-R_Bcr/CmlA"/>
</dbReference>
<keyword evidence="6 8" id="KW-1133">Transmembrane helix</keyword>
<feature type="transmembrane region" description="Helical" evidence="8">
    <location>
        <begin position="319"/>
        <end position="338"/>
    </location>
</feature>
<feature type="transmembrane region" description="Helical" evidence="8">
    <location>
        <begin position="293"/>
        <end position="313"/>
    </location>
</feature>
<keyword evidence="7 8" id="KW-0472">Membrane</keyword>
<comment type="similarity">
    <text evidence="2 8">Belongs to the major facilitator superfamily. Bcr/CmlA family.</text>
</comment>
<dbReference type="OrthoDB" id="9800416at2"/>
<dbReference type="AlphaFoldDB" id="A0A0K6HMX9"/>
<evidence type="ECO:0000313" key="11">
    <source>
        <dbReference type="Proteomes" id="UP000183900"/>
    </source>
</evidence>
<evidence type="ECO:0000256" key="1">
    <source>
        <dbReference type="ARBA" id="ARBA00004651"/>
    </source>
</evidence>
<dbReference type="InterPro" id="IPR020846">
    <property type="entry name" value="MFS_dom"/>
</dbReference>
<dbReference type="InterPro" id="IPR011701">
    <property type="entry name" value="MFS"/>
</dbReference>
<feature type="transmembrane region" description="Helical" evidence="8">
    <location>
        <begin position="148"/>
        <end position="170"/>
    </location>
</feature>
<dbReference type="InterPro" id="IPR036259">
    <property type="entry name" value="MFS_trans_sf"/>
</dbReference>
<dbReference type="Gene3D" id="1.20.1720.10">
    <property type="entry name" value="Multidrug resistance protein D"/>
    <property type="match status" value="1"/>
</dbReference>
<dbReference type="GO" id="GO:0005886">
    <property type="term" value="C:plasma membrane"/>
    <property type="evidence" value="ECO:0007669"/>
    <property type="project" value="UniProtKB-SubCell"/>
</dbReference>
<dbReference type="EMBL" id="CYHE01000001">
    <property type="protein sequence ID" value="CUA92186.1"/>
    <property type="molecule type" value="Genomic_DNA"/>
</dbReference>
<evidence type="ECO:0000256" key="5">
    <source>
        <dbReference type="ARBA" id="ARBA00022692"/>
    </source>
</evidence>
<dbReference type="GO" id="GO:1990961">
    <property type="term" value="P:xenobiotic detoxification by transmembrane export across the plasma membrane"/>
    <property type="evidence" value="ECO:0007669"/>
    <property type="project" value="InterPro"/>
</dbReference>
<evidence type="ECO:0000256" key="3">
    <source>
        <dbReference type="ARBA" id="ARBA00022448"/>
    </source>
</evidence>
<keyword evidence="11" id="KW-1185">Reference proteome</keyword>
<feature type="transmembrane region" description="Helical" evidence="8">
    <location>
        <begin position="176"/>
        <end position="196"/>
    </location>
</feature>
<evidence type="ECO:0000256" key="7">
    <source>
        <dbReference type="ARBA" id="ARBA00023136"/>
    </source>
</evidence>
<reference evidence="11" key="1">
    <citation type="submission" date="2015-08" db="EMBL/GenBank/DDBJ databases">
        <authorList>
            <person name="Varghese N."/>
        </authorList>
    </citation>
    <scope>NUCLEOTIDE SEQUENCE [LARGE SCALE GENOMIC DNA]</scope>
    <source>
        <strain evidence="11">DSM 23407</strain>
    </source>
</reference>
<dbReference type="Pfam" id="PF07690">
    <property type="entry name" value="MFS_1"/>
    <property type="match status" value="1"/>
</dbReference>
<feature type="transmembrane region" description="Helical" evidence="8">
    <location>
        <begin position="350"/>
        <end position="375"/>
    </location>
</feature>
<proteinExistence type="inferred from homology"/>
<accession>A0A0K6HMX9</accession>
<evidence type="ECO:0000256" key="2">
    <source>
        <dbReference type="ARBA" id="ARBA00006236"/>
    </source>
</evidence>
<feature type="transmembrane region" description="Helical" evidence="8">
    <location>
        <begin position="229"/>
        <end position="249"/>
    </location>
</feature>
<evidence type="ECO:0000256" key="6">
    <source>
        <dbReference type="ARBA" id="ARBA00022989"/>
    </source>
</evidence>
<dbReference type="PANTHER" id="PTHR23502">
    <property type="entry name" value="MAJOR FACILITATOR SUPERFAMILY"/>
    <property type="match status" value="1"/>
</dbReference>
<feature type="transmembrane region" description="Helical" evidence="8">
    <location>
        <begin position="62"/>
        <end position="78"/>
    </location>
</feature>
<dbReference type="PANTHER" id="PTHR23502:SF132">
    <property type="entry name" value="POLYAMINE TRANSPORTER 2-RELATED"/>
    <property type="match status" value="1"/>
</dbReference>
<feature type="domain" description="Major facilitator superfamily (MFS) profile" evidence="9">
    <location>
        <begin position="23"/>
        <end position="405"/>
    </location>
</feature>
<keyword evidence="5 8" id="KW-0812">Transmembrane</keyword>
<feature type="transmembrane region" description="Helical" evidence="8">
    <location>
        <begin position="90"/>
        <end position="109"/>
    </location>
</feature>
<sequence>MSDLARNTGASQTPHPGLPFAEFVTMVAALMALNALAMDIMLPALPDIGNALGIANENDRQQILIFYLIGFGGAQLIFGPLSDSFGRKTILVGGLALYAAASVFALFSTNLDQLLIARVLQGIGCAGTRVIAVSIVRDCYSGRRMGQVMSLVMMIFMAVPIVAPSIGQLILLVAEWHWIFSTLMGAGVLMLVWTAFRLPETLPEDARQSFSPGSISLAYLKVATTRISVGYTMATTFIFGGLFAFISMAQQIYVDIFDLGVWFPVVFAAVAITMAVASFLNSRLVTIIGMRRLSHGAVLVFTAMGLLQVALALAGVENLAIFTVCMAINMASFGFMGANFNAMSMEPLGAIAGTASSAIGFTTTLGGAILGFIIGQKFDGTLLPMSLACAVYGLIATGWVLLAEKGKLFHAQHPSGAKPH</sequence>
<protein>
    <recommendedName>
        <fullName evidence="8">Bcr/CflA family efflux transporter</fullName>
    </recommendedName>
</protein>
<dbReference type="RefSeq" id="WP_055454067.1">
    <property type="nucleotide sequence ID" value="NZ_CYHE01000001.1"/>
</dbReference>
<keyword evidence="3 8" id="KW-0813">Transport</keyword>
<feature type="transmembrane region" description="Helical" evidence="8">
    <location>
        <begin position="115"/>
        <end position="136"/>
    </location>
</feature>